<comment type="caution">
    <text evidence="2">The sequence shown here is derived from an EMBL/GenBank/DDBJ whole genome shotgun (WGS) entry which is preliminary data.</text>
</comment>
<keyword evidence="4" id="KW-1185">Reference proteome</keyword>
<dbReference type="AlphaFoldDB" id="A0AAW5VPN8"/>
<reference evidence="2 4" key="1">
    <citation type="submission" date="2022-06" db="EMBL/GenBank/DDBJ databases">
        <title>Leptospira isolates from biofilms formed at urban environments.</title>
        <authorList>
            <person name="Ribeiro P.S."/>
            <person name="Sousa T."/>
            <person name="Carvalho N."/>
            <person name="Aburjaile F."/>
            <person name="Neves F."/>
            <person name="Oliveira D."/>
            <person name="Blanco L."/>
            <person name="Lima J."/>
            <person name="Costa F."/>
            <person name="Brenig B."/>
            <person name="Soares S."/>
            <person name="Ramos R."/>
            <person name="Goes-Neto A."/>
            <person name="Matiuzzi M."/>
            <person name="Azevedo V."/>
            <person name="Ristow P."/>
        </authorList>
    </citation>
    <scope>NUCLEOTIDE SEQUENCE</scope>
    <source>
        <strain evidence="1 4">VSF19</strain>
        <strain evidence="2">VSF20</strain>
    </source>
</reference>
<sequence>MKETLLANLGKFLMKIKPLEIVIIDDEKSYFTPQMIKLAKESGHRIIDRYYLVDDKLLKKFIKSPADIFILDIKGITKKEVAADGFALAEILLSKTNAFIAITSAHKHHLKNKVINVDFIIEDRLLTAVDFVSILDEIVNQYLNTKLRFYRKIIFKIGLKLQKISTLNANVV</sequence>
<name>A0AAW5VPN8_9LEPT</name>
<dbReference type="EMBL" id="JAMQPL010000023">
    <property type="protein sequence ID" value="MCW7532276.1"/>
    <property type="molecule type" value="Genomic_DNA"/>
</dbReference>
<dbReference type="Proteomes" id="UP001208912">
    <property type="component" value="Unassembled WGS sequence"/>
</dbReference>
<dbReference type="RefSeq" id="WP_265353516.1">
    <property type="nucleotide sequence ID" value="NZ_JAMQPL010000023.1"/>
</dbReference>
<gene>
    <name evidence="1" type="ORF">ND861_18805</name>
    <name evidence="2" type="ORF">ND862_18815</name>
</gene>
<evidence type="ECO:0008006" key="5">
    <source>
        <dbReference type="Google" id="ProtNLM"/>
    </source>
</evidence>
<dbReference type="EMBL" id="JAMQPM010000021">
    <property type="protein sequence ID" value="MCW7528415.1"/>
    <property type="molecule type" value="Genomic_DNA"/>
</dbReference>
<evidence type="ECO:0000313" key="4">
    <source>
        <dbReference type="Proteomes" id="UP001208912"/>
    </source>
</evidence>
<accession>A0AAW5VPN8</accession>
<evidence type="ECO:0000313" key="2">
    <source>
        <dbReference type="EMBL" id="MCW7532276.1"/>
    </source>
</evidence>
<proteinExistence type="predicted"/>
<dbReference type="Proteomes" id="UP001208540">
    <property type="component" value="Unassembled WGS sequence"/>
</dbReference>
<evidence type="ECO:0000313" key="3">
    <source>
        <dbReference type="Proteomes" id="UP001208540"/>
    </source>
</evidence>
<evidence type="ECO:0000313" key="1">
    <source>
        <dbReference type="EMBL" id="MCW7528415.1"/>
    </source>
</evidence>
<protein>
    <recommendedName>
        <fullName evidence="5">Response regulator</fullName>
    </recommendedName>
</protein>
<organism evidence="2 3">
    <name type="scientific">Leptospira soteropolitanensis</name>
    <dbReference type="NCBI Taxonomy" id="2950025"/>
    <lineage>
        <taxon>Bacteria</taxon>
        <taxon>Pseudomonadati</taxon>
        <taxon>Spirochaetota</taxon>
        <taxon>Spirochaetia</taxon>
        <taxon>Leptospirales</taxon>
        <taxon>Leptospiraceae</taxon>
        <taxon>Leptospira</taxon>
    </lineage>
</organism>